<proteinExistence type="predicted"/>
<accession>A0ABU0LFW9</accession>
<dbReference type="Proteomes" id="UP001241747">
    <property type="component" value="Unassembled WGS sequence"/>
</dbReference>
<protein>
    <submittedName>
        <fullName evidence="1">Uncharacterized protein</fullName>
    </submittedName>
</protein>
<comment type="caution">
    <text evidence="1">The sequence shown here is derived from an EMBL/GenBank/DDBJ whole genome shotgun (WGS) entry which is preliminary data.</text>
</comment>
<evidence type="ECO:0000313" key="2">
    <source>
        <dbReference type="Proteomes" id="UP001241747"/>
    </source>
</evidence>
<sequence>MRSAWKTLADLRVGGAHDEAARTHSAESLEQAIAALRIVTSDQNATPTQAVEFSRGLMGQYRARDFVDAETFAASLATVFQNFQRMLCRLCIDPMVGLPAESKFPPTVQEVREWLDREAGRLRYYEWRAKEVRAAQLAGPKAVAPPVVEPRASLDSVAALVAALAPKEGERVRRRHIPNPAGVDHSVPYPILRGE</sequence>
<dbReference type="RefSeq" id="WP_237347719.1">
    <property type="nucleotide sequence ID" value="NZ_JABWGX010000048.1"/>
</dbReference>
<name>A0ABU0LFW9_XANAG</name>
<evidence type="ECO:0000313" key="1">
    <source>
        <dbReference type="EMBL" id="MDQ0505965.1"/>
    </source>
</evidence>
<organism evidence="1 2">
    <name type="scientific">Xanthobacter agilis</name>
    <dbReference type="NCBI Taxonomy" id="47492"/>
    <lineage>
        <taxon>Bacteria</taxon>
        <taxon>Pseudomonadati</taxon>
        <taxon>Pseudomonadota</taxon>
        <taxon>Alphaproteobacteria</taxon>
        <taxon>Hyphomicrobiales</taxon>
        <taxon>Xanthobacteraceae</taxon>
        <taxon>Xanthobacter</taxon>
    </lineage>
</organism>
<reference evidence="1 2" key="1">
    <citation type="submission" date="2023-07" db="EMBL/GenBank/DDBJ databases">
        <title>Genomic Encyclopedia of Type Strains, Phase IV (KMG-IV): sequencing the most valuable type-strain genomes for metagenomic binning, comparative biology and taxonomic classification.</title>
        <authorList>
            <person name="Goeker M."/>
        </authorList>
    </citation>
    <scope>NUCLEOTIDE SEQUENCE [LARGE SCALE GENOMIC DNA]</scope>
    <source>
        <strain evidence="1 2">DSM 3770</strain>
    </source>
</reference>
<gene>
    <name evidence="1" type="ORF">QOZ94_002769</name>
</gene>
<dbReference type="EMBL" id="JAUSVY010000006">
    <property type="protein sequence ID" value="MDQ0505965.1"/>
    <property type="molecule type" value="Genomic_DNA"/>
</dbReference>
<keyword evidence="2" id="KW-1185">Reference proteome</keyword>